<reference evidence="1 2" key="1">
    <citation type="journal article" date="2018" name="BMC Genomics">
        <title>The genome of Naegleria lovaniensis, the basis for a comparative approach to unravel pathogenicity factors of the human pathogenic amoeba N. fowleri.</title>
        <authorList>
            <person name="Liechti N."/>
            <person name="Schurch N."/>
            <person name="Bruggmann R."/>
            <person name="Wittwer M."/>
        </authorList>
    </citation>
    <scope>NUCLEOTIDE SEQUENCE [LARGE SCALE GENOMIC DNA]</scope>
    <source>
        <strain evidence="1 2">ATCC 30569</strain>
    </source>
</reference>
<name>A0AA88GX35_NAELO</name>
<organism evidence="1 2">
    <name type="scientific">Naegleria lovaniensis</name>
    <name type="common">Amoeba</name>
    <dbReference type="NCBI Taxonomy" id="51637"/>
    <lineage>
        <taxon>Eukaryota</taxon>
        <taxon>Discoba</taxon>
        <taxon>Heterolobosea</taxon>
        <taxon>Tetramitia</taxon>
        <taxon>Eutetramitia</taxon>
        <taxon>Vahlkampfiidae</taxon>
        <taxon>Naegleria</taxon>
    </lineage>
</organism>
<dbReference type="EMBL" id="PYSW02000009">
    <property type="protein sequence ID" value="KAG2388667.1"/>
    <property type="molecule type" value="Genomic_DNA"/>
</dbReference>
<dbReference type="SUPFAM" id="SSF53474">
    <property type="entry name" value="alpha/beta-Hydrolases"/>
    <property type="match status" value="1"/>
</dbReference>
<protein>
    <submittedName>
        <fullName evidence="1">Uncharacterized protein</fullName>
    </submittedName>
</protein>
<dbReference type="Gene3D" id="3.40.50.1820">
    <property type="entry name" value="alpha/beta hydrolase"/>
    <property type="match status" value="1"/>
</dbReference>
<keyword evidence="2" id="KW-1185">Reference proteome</keyword>
<comment type="caution">
    <text evidence="1">The sequence shown here is derived from an EMBL/GenBank/DDBJ whole genome shotgun (WGS) entry which is preliminary data.</text>
</comment>
<gene>
    <name evidence="1" type="ORF">C9374_000106</name>
</gene>
<dbReference type="InterPro" id="IPR029058">
    <property type="entry name" value="AB_hydrolase_fold"/>
</dbReference>
<dbReference type="GeneID" id="68092568"/>
<proteinExistence type="predicted"/>
<dbReference type="PANTHER" id="PTHR11005">
    <property type="entry name" value="LYSOSOMAL ACID LIPASE-RELATED"/>
    <property type="match status" value="1"/>
</dbReference>
<dbReference type="Proteomes" id="UP000816034">
    <property type="component" value="Unassembled WGS sequence"/>
</dbReference>
<dbReference type="AlphaFoldDB" id="A0AA88GX35"/>
<evidence type="ECO:0000313" key="1">
    <source>
        <dbReference type="EMBL" id="KAG2388667.1"/>
    </source>
</evidence>
<accession>A0AA88GX35</accession>
<dbReference type="RefSeq" id="XP_044552659.1">
    <property type="nucleotide sequence ID" value="XM_044686161.1"/>
</dbReference>
<sequence length="238" mass="27573">MGAACILAYMSWCKAHNQEHYIDKVILLSPAGNHQKIPTLLYYLSFTIPLIRKLPFWNYFGFTSKTMKILVAKVIQDINNHKATRSLFSAFASALVLGGKTQNNPFQYVHNLVYHTFNATSVKVVEHLIQMSTSGRFLAYDYGPETNKKVYGTEKPFDFFDYYDKLNIPIYIVYADDDRVIPKQCILRHYKELRKYHPETSFAKKFKDLGHLELTLSSNDRVIQYILKVLGQEDGPKK</sequence>
<evidence type="ECO:0000313" key="2">
    <source>
        <dbReference type="Proteomes" id="UP000816034"/>
    </source>
</evidence>